<dbReference type="EMBL" id="SLXA01000020">
    <property type="protein sequence ID" value="TCO81879.1"/>
    <property type="molecule type" value="Genomic_DNA"/>
</dbReference>
<evidence type="ECO:0000313" key="3">
    <source>
        <dbReference type="EMBL" id="TCO81879.1"/>
    </source>
</evidence>
<dbReference type="CDD" id="cd06414">
    <property type="entry name" value="GH25_LytC-like"/>
    <property type="match status" value="1"/>
</dbReference>
<dbReference type="SMART" id="SM00287">
    <property type="entry name" value="SH3b"/>
    <property type="match status" value="2"/>
</dbReference>
<comment type="similarity">
    <text evidence="1">Belongs to the glycosyl hydrolase 25 family.</text>
</comment>
<evidence type="ECO:0000256" key="1">
    <source>
        <dbReference type="ARBA" id="ARBA00010646"/>
    </source>
</evidence>
<feature type="domain" description="SH3b" evidence="2">
    <location>
        <begin position="287"/>
        <end position="348"/>
    </location>
</feature>
<dbReference type="PROSITE" id="PS51904">
    <property type="entry name" value="GLYCOSYL_HYDROL_F25_2"/>
    <property type="match status" value="1"/>
</dbReference>
<feature type="domain" description="SH3b" evidence="2">
    <location>
        <begin position="219"/>
        <end position="282"/>
    </location>
</feature>
<dbReference type="GO" id="GO:0009253">
    <property type="term" value="P:peptidoglycan catabolic process"/>
    <property type="evidence" value="ECO:0007669"/>
    <property type="project" value="InterPro"/>
</dbReference>
<proteinExistence type="inferred from homology"/>
<reference evidence="3 4" key="1">
    <citation type="submission" date="2019-03" db="EMBL/GenBank/DDBJ databases">
        <title>Genomic Encyclopedia of Type Strains, Phase IV (KMG-IV): sequencing the most valuable type-strain genomes for metagenomic binning, comparative biology and taxonomic classification.</title>
        <authorList>
            <person name="Goeker M."/>
        </authorList>
    </citation>
    <scope>NUCLEOTIDE SEQUENCE [LARGE SCALE GENOMIC DNA]</scope>
    <source>
        <strain evidence="3 4">DSM 28559</strain>
    </source>
</reference>
<sequence>MPKFGIDVSSFNGDINFTMIKDQIDFVLIRCGYGNNVTSQDDSKYERNVRECEALGIPYGVYFYSYALNMEDTESEIQHCLRLVRKANPTYGVWLDMEDGDGYKASHGFPSKEMLVSICERFLMGIESAGYYAGLYASLSWLNGYLNDRRLDRFDKWVAQWAAENSYTGAYGLWQFTNGKYLEGWTQPFDGNYAYYDYPALTSGNPSEPEERPEPKPEGEAMKIVGNGVNFREDAYVGAPVILQLYYNTEITWLWDDGWGWSNCVYNGRKGFVANEYLSGWQRLSSYKRAKIFGSGVNMRAYPGLDGAVVGQLGWGDEISVISIAPSNWMRIKYGELFAYVKYDSTYIKIL</sequence>
<dbReference type="Proteomes" id="UP000295711">
    <property type="component" value="Unassembled WGS sequence"/>
</dbReference>
<dbReference type="PANTHER" id="PTHR34135:SF2">
    <property type="entry name" value="LYSOZYME"/>
    <property type="match status" value="1"/>
</dbReference>
<evidence type="ECO:0000259" key="2">
    <source>
        <dbReference type="SMART" id="SM00287"/>
    </source>
</evidence>
<dbReference type="InterPro" id="IPR017853">
    <property type="entry name" value="GH"/>
</dbReference>
<dbReference type="InterPro" id="IPR002053">
    <property type="entry name" value="Glyco_hydro_25"/>
</dbReference>
<comment type="caution">
    <text evidence="3">The sequence shown here is derived from an EMBL/GenBank/DDBJ whole genome shotgun (WGS) entry which is preliminary data.</text>
</comment>
<dbReference type="GO" id="GO:0003796">
    <property type="term" value="F:lysozyme activity"/>
    <property type="evidence" value="ECO:0007669"/>
    <property type="project" value="InterPro"/>
</dbReference>
<evidence type="ECO:0000313" key="4">
    <source>
        <dbReference type="Proteomes" id="UP000295711"/>
    </source>
</evidence>
<dbReference type="PANTHER" id="PTHR34135">
    <property type="entry name" value="LYSOZYME"/>
    <property type="match status" value="1"/>
</dbReference>
<dbReference type="AlphaFoldDB" id="A0A4R2L961"/>
<dbReference type="SUPFAM" id="SSF51445">
    <property type="entry name" value="(Trans)glycosidases"/>
    <property type="match status" value="1"/>
</dbReference>
<dbReference type="Gene3D" id="2.30.30.40">
    <property type="entry name" value="SH3 Domains"/>
    <property type="match status" value="2"/>
</dbReference>
<dbReference type="Pfam" id="PF01183">
    <property type="entry name" value="Glyco_hydro_25"/>
    <property type="match status" value="1"/>
</dbReference>
<organism evidence="3 4">
    <name type="scientific">Frisingicoccus caecimuris</name>
    <dbReference type="NCBI Taxonomy" id="1796636"/>
    <lineage>
        <taxon>Bacteria</taxon>
        <taxon>Bacillati</taxon>
        <taxon>Bacillota</taxon>
        <taxon>Clostridia</taxon>
        <taxon>Lachnospirales</taxon>
        <taxon>Lachnospiraceae</taxon>
        <taxon>Frisingicoccus</taxon>
    </lineage>
</organism>
<dbReference type="GO" id="GO:0016052">
    <property type="term" value="P:carbohydrate catabolic process"/>
    <property type="evidence" value="ECO:0007669"/>
    <property type="project" value="TreeGrafter"/>
</dbReference>
<dbReference type="GO" id="GO:0016998">
    <property type="term" value="P:cell wall macromolecule catabolic process"/>
    <property type="evidence" value="ECO:0007669"/>
    <property type="project" value="InterPro"/>
</dbReference>
<protein>
    <submittedName>
        <fullName evidence="3">Glycosyl hydrolase family 25</fullName>
    </submittedName>
</protein>
<keyword evidence="3" id="KW-0378">Hydrolase</keyword>
<dbReference type="RefSeq" id="WP_165873381.1">
    <property type="nucleotide sequence ID" value="NZ_JANKAQ010000019.1"/>
</dbReference>
<dbReference type="InterPro" id="IPR003646">
    <property type="entry name" value="SH3-like_bac-type"/>
</dbReference>
<dbReference type="Gene3D" id="3.20.20.80">
    <property type="entry name" value="Glycosidases"/>
    <property type="match status" value="1"/>
</dbReference>
<keyword evidence="4" id="KW-1185">Reference proteome</keyword>
<accession>A0A4R2L961</accession>
<gene>
    <name evidence="3" type="ORF">EV212_1208</name>
</gene>
<name>A0A4R2L961_9FIRM</name>